<evidence type="ECO:0000313" key="14">
    <source>
        <dbReference type="Proteomes" id="UP001497512"/>
    </source>
</evidence>
<evidence type="ECO:0000256" key="5">
    <source>
        <dbReference type="ARBA" id="ARBA00022741"/>
    </source>
</evidence>
<feature type="transmembrane region" description="Helical" evidence="10">
    <location>
        <begin position="233"/>
        <end position="257"/>
    </location>
</feature>
<evidence type="ECO:0000256" key="11">
    <source>
        <dbReference type="SAM" id="SignalP"/>
    </source>
</evidence>
<dbReference type="InterPro" id="IPR013210">
    <property type="entry name" value="LRR_N_plant-typ"/>
</dbReference>
<feature type="chain" id="PRO_5045987786" description="Protein kinase domain-containing protein" evidence="11">
    <location>
        <begin position="24"/>
        <end position="649"/>
    </location>
</feature>
<evidence type="ECO:0000256" key="8">
    <source>
        <dbReference type="ARBA" id="ARBA00023136"/>
    </source>
</evidence>
<evidence type="ECO:0000256" key="6">
    <source>
        <dbReference type="ARBA" id="ARBA00022840"/>
    </source>
</evidence>
<dbReference type="SUPFAM" id="SSF52058">
    <property type="entry name" value="L domain-like"/>
    <property type="match status" value="1"/>
</dbReference>
<comment type="subcellular location">
    <subcellularLocation>
        <location evidence="1">Membrane</location>
    </subcellularLocation>
</comment>
<dbReference type="PANTHER" id="PTHR48056">
    <property type="entry name" value="LRR RECEPTOR-LIKE SERINE/THREONINE-PROTEIN KINASE-RELATED"/>
    <property type="match status" value="1"/>
</dbReference>
<keyword evidence="4" id="KW-0677">Repeat</keyword>
<dbReference type="InterPro" id="IPR032675">
    <property type="entry name" value="LRR_dom_sf"/>
</dbReference>
<feature type="domain" description="Protein kinase" evidence="12">
    <location>
        <begin position="308"/>
        <end position="583"/>
    </location>
</feature>
<evidence type="ECO:0000313" key="13">
    <source>
        <dbReference type="EMBL" id="CAK9225837.1"/>
    </source>
</evidence>
<dbReference type="InterPro" id="IPR001611">
    <property type="entry name" value="Leu-rich_rpt"/>
</dbReference>
<dbReference type="Pfam" id="PF00560">
    <property type="entry name" value="LRR_1"/>
    <property type="match status" value="2"/>
</dbReference>
<dbReference type="Gene3D" id="3.80.10.10">
    <property type="entry name" value="Ribonuclease Inhibitor"/>
    <property type="match status" value="1"/>
</dbReference>
<reference evidence="13" key="1">
    <citation type="submission" date="2024-02" db="EMBL/GenBank/DDBJ databases">
        <authorList>
            <consortium name="ELIXIR-Norway"/>
            <consortium name="Elixir Norway"/>
        </authorList>
    </citation>
    <scope>NUCLEOTIDE SEQUENCE</scope>
</reference>
<dbReference type="Gene3D" id="1.10.510.10">
    <property type="entry name" value="Transferase(Phosphotransferase) domain 1"/>
    <property type="match status" value="1"/>
</dbReference>
<evidence type="ECO:0000259" key="12">
    <source>
        <dbReference type="PROSITE" id="PS50011"/>
    </source>
</evidence>
<dbReference type="Gene3D" id="3.30.200.20">
    <property type="entry name" value="Phosphorylase Kinase, domain 1"/>
    <property type="match status" value="1"/>
</dbReference>
<organism evidence="13 14">
    <name type="scientific">Sphagnum troendelagicum</name>
    <dbReference type="NCBI Taxonomy" id="128251"/>
    <lineage>
        <taxon>Eukaryota</taxon>
        <taxon>Viridiplantae</taxon>
        <taxon>Streptophyta</taxon>
        <taxon>Embryophyta</taxon>
        <taxon>Bryophyta</taxon>
        <taxon>Sphagnophytina</taxon>
        <taxon>Sphagnopsida</taxon>
        <taxon>Sphagnales</taxon>
        <taxon>Sphagnaceae</taxon>
        <taxon>Sphagnum</taxon>
    </lineage>
</organism>
<dbReference type="PANTHER" id="PTHR48056:SF81">
    <property type="entry name" value="RECEPTOR PROTEIN-TYROSINE KINASE CEPR1"/>
    <property type="match status" value="1"/>
</dbReference>
<dbReference type="InterPro" id="IPR050647">
    <property type="entry name" value="Plant_LRR-RLKs"/>
</dbReference>
<feature type="signal peptide" evidence="11">
    <location>
        <begin position="1"/>
        <end position="23"/>
    </location>
</feature>
<dbReference type="Pfam" id="PF08263">
    <property type="entry name" value="LRRNT_2"/>
    <property type="match status" value="1"/>
</dbReference>
<evidence type="ECO:0000256" key="7">
    <source>
        <dbReference type="ARBA" id="ARBA00022989"/>
    </source>
</evidence>
<evidence type="ECO:0000256" key="9">
    <source>
        <dbReference type="ARBA" id="ARBA00023180"/>
    </source>
</evidence>
<proteinExistence type="predicted"/>
<name>A0ABP0UP32_9BRYO</name>
<dbReference type="InterPro" id="IPR011009">
    <property type="entry name" value="Kinase-like_dom_sf"/>
</dbReference>
<evidence type="ECO:0000256" key="2">
    <source>
        <dbReference type="ARBA" id="ARBA00022614"/>
    </source>
</evidence>
<evidence type="ECO:0000256" key="4">
    <source>
        <dbReference type="ARBA" id="ARBA00022737"/>
    </source>
</evidence>
<feature type="non-terminal residue" evidence="13">
    <location>
        <position position="649"/>
    </location>
</feature>
<dbReference type="InterPro" id="IPR001245">
    <property type="entry name" value="Ser-Thr/Tyr_kinase_cat_dom"/>
</dbReference>
<keyword evidence="14" id="KW-1185">Reference proteome</keyword>
<keyword evidence="8 10" id="KW-0472">Membrane</keyword>
<evidence type="ECO:0000256" key="1">
    <source>
        <dbReference type="ARBA" id="ARBA00004370"/>
    </source>
</evidence>
<dbReference type="InterPro" id="IPR000719">
    <property type="entry name" value="Prot_kinase_dom"/>
</dbReference>
<accession>A0ABP0UP32</accession>
<gene>
    <name evidence="13" type="ORF">CSSPTR1EN2_LOCUS17938</name>
</gene>
<keyword evidence="6" id="KW-0067">ATP-binding</keyword>
<dbReference type="Pfam" id="PF07714">
    <property type="entry name" value="PK_Tyr_Ser-Thr"/>
    <property type="match status" value="1"/>
</dbReference>
<evidence type="ECO:0000256" key="10">
    <source>
        <dbReference type="SAM" id="Phobius"/>
    </source>
</evidence>
<dbReference type="SUPFAM" id="SSF56112">
    <property type="entry name" value="Protein kinase-like (PK-like)"/>
    <property type="match status" value="1"/>
</dbReference>
<dbReference type="Proteomes" id="UP001497512">
    <property type="component" value="Chromosome 5"/>
</dbReference>
<dbReference type="CDD" id="cd14066">
    <property type="entry name" value="STKc_IRAK"/>
    <property type="match status" value="1"/>
</dbReference>
<dbReference type="PROSITE" id="PS50011">
    <property type="entry name" value="PROTEIN_KINASE_DOM"/>
    <property type="match status" value="1"/>
</dbReference>
<evidence type="ECO:0000256" key="3">
    <source>
        <dbReference type="ARBA" id="ARBA00022692"/>
    </source>
</evidence>
<keyword evidence="9" id="KW-0325">Glycoprotein</keyword>
<keyword evidence="7 10" id="KW-1133">Transmembrane helix</keyword>
<keyword evidence="2" id="KW-0433">Leucine-rich repeat</keyword>
<keyword evidence="11" id="KW-0732">Signal</keyword>
<protein>
    <recommendedName>
        <fullName evidence="12">Protein kinase domain-containing protein</fullName>
    </recommendedName>
</protein>
<dbReference type="EMBL" id="OZ019897">
    <property type="protein sequence ID" value="CAK9225837.1"/>
    <property type="molecule type" value="Genomic_DNA"/>
</dbReference>
<keyword evidence="3 10" id="KW-0812">Transmembrane</keyword>
<keyword evidence="5" id="KW-0547">Nucleotide-binding</keyword>
<sequence length="649" mass="71234">QIVVLLLCILLLLLLAMVSLSDADDLICLQKFKESVGDPQGLLADWNETTSPSICDWHGVTCYGNNAPPVYFIQLAGSQLTGSFPDGLSSCRALTRLDLSDNSFTGPIPQSLCSDVVPNLVDLDLSKNNLTGNIPPNLAQCSFLNNIMLNNNELSGTIPGEIGILGRLQKFNVSSNCLEGSIPSTFVVDQELEHKPGFDASSFLNNPSLCGPPLPNTCTNPPPARRMTTSPGVIVGSSIGSASAVLAIGALIFWFLLHRTNKAEAAMMWDERKWAKRIRGPKSIGVAIFEKPLIKLWLADLMEATNDFSKGAYVGSSHSGTTYRAELPDGSVMVIKRLHGSVYSEQRFRMEMETLGQLKHRNLVPLLGYCVAGSEHLLVYKHMPNGSLKCQLHERFEKASLEWPTRLKIAIGAARGLAWLHHTCNPCIIHRNISANSIQLDEEFEPRITDFGLARHMNPTTETHISTFVNGNFGDVGYVAPEYVRTLMATTRGDVYSFGVVLLELVTGQKPADMLVVSSSFKGLLVDWVRMLSANGHITDAIDSTLTGKGADEEMKQILKLALLCVSSAARERPSMYDVYQLLLAIGQKYDSCHQPDDSLNMADSLGPRSAYEIVVSVETHPREDHPKHLIVIIDVVIMLQNCEQYDNI</sequence>